<evidence type="ECO:0000313" key="7">
    <source>
        <dbReference type="EMBL" id="MBB5618469.1"/>
    </source>
</evidence>
<evidence type="ECO:0000256" key="4">
    <source>
        <dbReference type="ARBA" id="ARBA00022989"/>
    </source>
</evidence>
<dbReference type="PANTHER" id="PTHR30213">
    <property type="entry name" value="INNER MEMBRANE PROTEIN YHJD"/>
    <property type="match status" value="1"/>
</dbReference>
<feature type="transmembrane region" description="Helical" evidence="6">
    <location>
        <begin position="254"/>
        <end position="282"/>
    </location>
</feature>
<feature type="transmembrane region" description="Helical" evidence="6">
    <location>
        <begin position="99"/>
        <end position="126"/>
    </location>
</feature>
<dbReference type="Pfam" id="PF03631">
    <property type="entry name" value="Virul_fac_BrkB"/>
    <property type="match status" value="1"/>
</dbReference>
<dbReference type="GO" id="GO:0005886">
    <property type="term" value="C:plasma membrane"/>
    <property type="evidence" value="ECO:0007669"/>
    <property type="project" value="UniProtKB-SubCell"/>
</dbReference>
<organism evidence="7 8">
    <name type="scientific">Microcella frigidaquae</name>
    <dbReference type="NCBI Taxonomy" id="424758"/>
    <lineage>
        <taxon>Bacteria</taxon>
        <taxon>Bacillati</taxon>
        <taxon>Actinomycetota</taxon>
        <taxon>Actinomycetes</taxon>
        <taxon>Micrococcales</taxon>
        <taxon>Microbacteriaceae</taxon>
        <taxon>Microcella</taxon>
    </lineage>
</organism>
<comment type="subcellular location">
    <subcellularLocation>
        <location evidence="1">Cell membrane</location>
        <topology evidence="1">Multi-pass membrane protein</topology>
    </subcellularLocation>
</comment>
<feature type="transmembrane region" description="Helical" evidence="6">
    <location>
        <begin position="226"/>
        <end position="248"/>
    </location>
</feature>
<keyword evidence="3 6" id="KW-0812">Transmembrane</keyword>
<keyword evidence="5 6" id="KW-0472">Membrane</keyword>
<feature type="transmembrane region" description="Helical" evidence="6">
    <location>
        <begin position="147"/>
        <end position="175"/>
    </location>
</feature>
<evidence type="ECO:0000313" key="8">
    <source>
        <dbReference type="Proteomes" id="UP000552883"/>
    </source>
</evidence>
<evidence type="ECO:0000256" key="2">
    <source>
        <dbReference type="ARBA" id="ARBA00022475"/>
    </source>
</evidence>
<sequence length="337" mass="35693">MIERAKNIAARVRQWRVSRALQRYYARSGPILASGLAYRALFASFAGLWVGFAIAGTVVSSSTALQDAVLGLIAQAVPGLIDLGEGGAIDAQLLIDARVFGVTGAIALVGLLFTALGFLHALRGAVRQLFHLPPRPEHLILSRVRDFGLALAFGLLIIVSAALSVVGTQATAWMLDLLGVSDSTFALVLGRSVSLLIMFGLDLVTLGTLFRVLSEVAIPWRYLRTGALLGALALGGLKIVGGLLLGGASSNPLIASFAVIIGLLIWFNLVCQVILISAAWIATRSDDAGEILDRAAFEHRLENARALVREHGLTDAEPERPGFWARVRGVFGGLGRG</sequence>
<feature type="transmembrane region" description="Helical" evidence="6">
    <location>
        <begin position="195"/>
        <end position="214"/>
    </location>
</feature>
<dbReference type="RefSeq" id="WP_153981495.1">
    <property type="nucleotide sequence ID" value="NZ_BAAANZ010000002.1"/>
</dbReference>
<protein>
    <submittedName>
        <fullName evidence="7">Membrane protein</fullName>
    </submittedName>
</protein>
<gene>
    <name evidence="7" type="ORF">BJ959_001965</name>
</gene>
<feature type="transmembrane region" description="Helical" evidence="6">
    <location>
        <begin position="36"/>
        <end position="59"/>
    </location>
</feature>
<name>A0A840XRB4_9MICO</name>
<keyword evidence="2" id="KW-1003">Cell membrane</keyword>
<dbReference type="AlphaFoldDB" id="A0A840XRB4"/>
<evidence type="ECO:0000256" key="5">
    <source>
        <dbReference type="ARBA" id="ARBA00023136"/>
    </source>
</evidence>
<dbReference type="OrthoDB" id="4987926at2"/>
<keyword evidence="4 6" id="KW-1133">Transmembrane helix</keyword>
<keyword evidence="8" id="KW-1185">Reference proteome</keyword>
<dbReference type="PANTHER" id="PTHR30213:SF1">
    <property type="entry name" value="INNER MEMBRANE PROTEIN YHJD"/>
    <property type="match status" value="1"/>
</dbReference>
<comment type="caution">
    <text evidence="7">The sequence shown here is derived from an EMBL/GenBank/DDBJ whole genome shotgun (WGS) entry which is preliminary data.</text>
</comment>
<dbReference type="InterPro" id="IPR017039">
    <property type="entry name" value="Virul_fac_BrkB"/>
</dbReference>
<proteinExistence type="predicted"/>
<evidence type="ECO:0000256" key="3">
    <source>
        <dbReference type="ARBA" id="ARBA00022692"/>
    </source>
</evidence>
<accession>A0A840XRB4</accession>
<evidence type="ECO:0000256" key="1">
    <source>
        <dbReference type="ARBA" id="ARBA00004651"/>
    </source>
</evidence>
<dbReference type="EMBL" id="JACHBS010000001">
    <property type="protein sequence ID" value="MBB5618469.1"/>
    <property type="molecule type" value="Genomic_DNA"/>
</dbReference>
<evidence type="ECO:0000256" key="6">
    <source>
        <dbReference type="SAM" id="Phobius"/>
    </source>
</evidence>
<reference evidence="7 8" key="1">
    <citation type="submission" date="2020-08" db="EMBL/GenBank/DDBJ databases">
        <title>Sequencing the genomes of 1000 actinobacteria strains.</title>
        <authorList>
            <person name="Klenk H.-P."/>
        </authorList>
    </citation>
    <scope>NUCLEOTIDE SEQUENCE [LARGE SCALE GENOMIC DNA]</scope>
    <source>
        <strain evidence="7 8">DSM 23889</strain>
    </source>
</reference>
<dbReference type="Proteomes" id="UP000552883">
    <property type="component" value="Unassembled WGS sequence"/>
</dbReference>